<keyword evidence="2" id="KW-1185">Reference proteome</keyword>
<dbReference type="AlphaFoldDB" id="A0A3E0GX77"/>
<accession>A0A3E0GX77</accession>
<dbReference type="Gene3D" id="3.30.530.20">
    <property type="match status" value="1"/>
</dbReference>
<dbReference type="SUPFAM" id="SSF55961">
    <property type="entry name" value="Bet v1-like"/>
    <property type="match status" value="1"/>
</dbReference>
<reference evidence="1 2" key="1">
    <citation type="submission" date="2018-08" db="EMBL/GenBank/DDBJ databases">
        <title>Genomic Encyclopedia of Archaeal and Bacterial Type Strains, Phase II (KMG-II): from individual species to whole genera.</title>
        <authorList>
            <person name="Goeker M."/>
        </authorList>
    </citation>
    <scope>NUCLEOTIDE SEQUENCE [LARGE SCALE GENOMIC DNA]</scope>
    <source>
        <strain evidence="1 2">DSM 45791</strain>
    </source>
</reference>
<organism evidence="1 2">
    <name type="scientific">Kutzneria buriramensis</name>
    <dbReference type="NCBI Taxonomy" id="1045776"/>
    <lineage>
        <taxon>Bacteria</taxon>
        <taxon>Bacillati</taxon>
        <taxon>Actinomycetota</taxon>
        <taxon>Actinomycetes</taxon>
        <taxon>Pseudonocardiales</taxon>
        <taxon>Pseudonocardiaceae</taxon>
        <taxon>Kutzneria</taxon>
    </lineage>
</organism>
<gene>
    <name evidence="1" type="ORF">BCF44_12595</name>
</gene>
<dbReference type="OrthoDB" id="4618973at2"/>
<dbReference type="Pfam" id="PF10604">
    <property type="entry name" value="Polyketide_cyc2"/>
    <property type="match status" value="1"/>
</dbReference>
<evidence type="ECO:0000313" key="1">
    <source>
        <dbReference type="EMBL" id="REH29480.1"/>
    </source>
</evidence>
<dbReference type="InterPro" id="IPR019587">
    <property type="entry name" value="Polyketide_cyclase/dehydratase"/>
</dbReference>
<sequence>MPGVTADPVRVSTHVDAPAEVVYDLVSDVTGQHRFTEECQRSQWVHPATGPEVGAVFRGSNRNGPFRWATTSEVVSAEPGRRFRYVVRSLGAPIAEWEYLIEPGERGCEVAETVFDRRGAFMRYVVAPLATGVWDRSAHNRRNMERTLEKLRKVAEQRA</sequence>
<dbReference type="RefSeq" id="WP_116181312.1">
    <property type="nucleotide sequence ID" value="NZ_CP144375.1"/>
</dbReference>
<dbReference type="EMBL" id="QUNO01000025">
    <property type="protein sequence ID" value="REH29480.1"/>
    <property type="molecule type" value="Genomic_DNA"/>
</dbReference>
<dbReference type="CDD" id="cd07812">
    <property type="entry name" value="SRPBCC"/>
    <property type="match status" value="1"/>
</dbReference>
<evidence type="ECO:0000313" key="2">
    <source>
        <dbReference type="Proteomes" id="UP000256269"/>
    </source>
</evidence>
<protein>
    <submittedName>
        <fullName evidence="1">Polyketide cyclase/dehydrase/lipid transport protein</fullName>
    </submittedName>
</protein>
<proteinExistence type="predicted"/>
<comment type="caution">
    <text evidence="1">The sequence shown here is derived from an EMBL/GenBank/DDBJ whole genome shotgun (WGS) entry which is preliminary data.</text>
</comment>
<dbReference type="InterPro" id="IPR023393">
    <property type="entry name" value="START-like_dom_sf"/>
</dbReference>
<name>A0A3E0GX77_9PSEU</name>
<dbReference type="Proteomes" id="UP000256269">
    <property type="component" value="Unassembled WGS sequence"/>
</dbReference>